<proteinExistence type="predicted"/>
<gene>
    <name evidence="1" type="ORF">ABWT76_005995</name>
</gene>
<organism evidence="1">
    <name type="scientific">Planktothricoides raciborskii GIHE-MW2</name>
    <dbReference type="NCBI Taxonomy" id="2792601"/>
    <lineage>
        <taxon>Bacteria</taxon>
        <taxon>Bacillati</taxon>
        <taxon>Cyanobacteriota</taxon>
        <taxon>Cyanophyceae</taxon>
        <taxon>Oscillatoriophycideae</taxon>
        <taxon>Oscillatoriales</taxon>
        <taxon>Oscillatoriaceae</taxon>
        <taxon>Planktothricoides</taxon>
    </lineage>
</organism>
<evidence type="ECO:0000313" key="1">
    <source>
        <dbReference type="EMBL" id="XCM37178.1"/>
    </source>
</evidence>
<protein>
    <submittedName>
        <fullName evidence="1">Uncharacterized protein</fullName>
    </submittedName>
</protein>
<dbReference type="AlphaFoldDB" id="A0AAU8JDE3"/>
<accession>A0AAU8JDE3</accession>
<dbReference type="EMBL" id="CP159837">
    <property type="protein sequence ID" value="XCM37178.1"/>
    <property type="molecule type" value="Genomic_DNA"/>
</dbReference>
<dbReference type="RefSeq" id="WP_054469465.1">
    <property type="nucleotide sequence ID" value="NZ_CP159837.1"/>
</dbReference>
<sequence length="66" mass="7392">MNRDEEAQGWDYILNSPLGIAALNQLTIDGFISPVCKKNSILMKNLGYFKAYSRSNVETPLGFQLP</sequence>
<reference evidence="1" key="1">
    <citation type="submission" date="2024-07" db="EMBL/GenBank/DDBJ databases">
        <authorList>
            <person name="Kim Y.J."/>
            <person name="Jeong J.Y."/>
        </authorList>
    </citation>
    <scope>NUCLEOTIDE SEQUENCE</scope>
    <source>
        <strain evidence="1">GIHE-MW2</strain>
    </source>
</reference>
<name>A0AAU8JDE3_9CYAN</name>